<comment type="similarity">
    <text evidence="1">Belongs to the ATP-dependent AMP-binding enzyme family.</text>
</comment>
<evidence type="ECO:0000259" key="5">
    <source>
        <dbReference type="Pfam" id="PF13193"/>
    </source>
</evidence>
<organism evidence="6 7">
    <name type="scientific">Fusarium equiseti</name>
    <name type="common">Fusarium scirpi</name>
    <dbReference type="NCBI Taxonomy" id="61235"/>
    <lineage>
        <taxon>Eukaryota</taxon>
        <taxon>Fungi</taxon>
        <taxon>Dikarya</taxon>
        <taxon>Ascomycota</taxon>
        <taxon>Pezizomycotina</taxon>
        <taxon>Sordariomycetes</taxon>
        <taxon>Hypocreomycetidae</taxon>
        <taxon>Hypocreales</taxon>
        <taxon>Nectriaceae</taxon>
        <taxon>Fusarium</taxon>
        <taxon>Fusarium incarnatum-equiseti species complex</taxon>
    </lineage>
</organism>
<dbReference type="GO" id="GO:0016874">
    <property type="term" value="F:ligase activity"/>
    <property type="evidence" value="ECO:0007669"/>
    <property type="project" value="UniProtKB-KW"/>
</dbReference>
<dbReference type="EMBL" id="CAJSTJ010000063">
    <property type="protein sequence ID" value="CAG7555595.1"/>
    <property type="molecule type" value="Genomic_DNA"/>
</dbReference>
<evidence type="ECO:0000256" key="1">
    <source>
        <dbReference type="ARBA" id="ARBA00006432"/>
    </source>
</evidence>
<dbReference type="AlphaFoldDB" id="A0A8J2II52"/>
<dbReference type="FunFam" id="3.30.300.30:FF:000008">
    <property type="entry name" value="2,3-dihydroxybenzoate-AMP ligase"/>
    <property type="match status" value="1"/>
</dbReference>
<evidence type="ECO:0000256" key="3">
    <source>
        <dbReference type="ARBA" id="ARBA00022832"/>
    </source>
</evidence>
<evidence type="ECO:0000313" key="7">
    <source>
        <dbReference type="Proteomes" id="UP000693738"/>
    </source>
</evidence>
<evidence type="ECO:0000256" key="2">
    <source>
        <dbReference type="ARBA" id="ARBA00022598"/>
    </source>
</evidence>
<keyword evidence="3" id="KW-0276">Fatty acid metabolism</keyword>
<dbReference type="Pfam" id="PF13193">
    <property type="entry name" value="AMP-binding_C"/>
    <property type="match status" value="1"/>
</dbReference>
<dbReference type="PANTHER" id="PTHR43859">
    <property type="entry name" value="ACYL-ACTIVATING ENZYME"/>
    <property type="match status" value="1"/>
</dbReference>
<gene>
    <name evidence="6" type="ORF">FEQUK3_LOCUS1304</name>
</gene>
<keyword evidence="2" id="KW-0436">Ligase</keyword>
<name>A0A8J2II52_FUSEQ</name>
<protein>
    <recommendedName>
        <fullName evidence="5">AMP-binding enzyme C-terminal domain-containing protein</fullName>
    </recommendedName>
</protein>
<dbReference type="GO" id="GO:0006631">
    <property type="term" value="P:fatty acid metabolic process"/>
    <property type="evidence" value="ECO:0007669"/>
    <property type="project" value="UniProtKB-KW"/>
</dbReference>
<reference evidence="6" key="1">
    <citation type="submission" date="2021-05" db="EMBL/GenBank/DDBJ databases">
        <authorList>
            <person name="Khan N."/>
        </authorList>
    </citation>
    <scope>NUCLEOTIDE SEQUENCE</scope>
</reference>
<accession>A0A8J2II52</accession>
<dbReference type="InterPro" id="IPR025110">
    <property type="entry name" value="AMP-bd_C"/>
</dbReference>
<comment type="caution">
    <text evidence="6">The sequence shown here is derived from an EMBL/GenBank/DDBJ whole genome shotgun (WGS) entry which is preliminary data.</text>
</comment>
<keyword evidence="4" id="KW-0443">Lipid metabolism</keyword>
<evidence type="ECO:0000256" key="4">
    <source>
        <dbReference type="ARBA" id="ARBA00023098"/>
    </source>
</evidence>
<sequence>MIVTGGENVYPIEVESILAEHPSVAEVAVVGVPDKRWGESVTAVVKLVDGADVPSVDELIAFSTAKLASYKKPRQIHFVDSLPRNASGKLLKSSLRTMLNASGEAS</sequence>
<evidence type="ECO:0000313" key="6">
    <source>
        <dbReference type="EMBL" id="CAG7555595.1"/>
    </source>
</evidence>
<dbReference type="PANTHER" id="PTHR43859:SF4">
    <property type="entry name" value="BUTANOATE--COA LIGASE AAE1-RELATED"/>
    <property type="match status" value="1"/>
</dbReference>
<dbReference type="Proteomes" id="UP000693738">
    <property type="component" value="Unassembled WGS sequence"/>
</dbReference>
<proteinExistence type="inferred from homology"/>
<feature type="domain" description="AMP-binding enzyme C-terminal" evidence="5">
    <location>
        <begin position="13"/>
        <end position="89"/>
    </location>
</feature>